<evidence type="ECO:0000313" key="1">
    <source>
        <dbReference type="EMBL" id="MPM47954.1"/>
    </source>
</evidence>
<accession>A0A645AE58</accession>
<dbReference type="AlphaFoldDB" id="A0A645AE58"/>
<gene>
    <name evidence="1" type="ORF">SDC9_94675</name>
</gene>
<name>A0A645AE58_9ZZZZ</name>
<reference evidence="1" key="1">
    <citation type="submission" date="2019-08" db="EMBL/GenBank/DDBJ databases">
        <authorList>
            <person name="Kucharzyk K."/>
            <person name="Murdoch R.W."/>
            <person name="Higgins S."/>
            <person name="Loffler F."/>
        </authorList>
    </citation>
    <scope>NUCLEOTIDE SEQUENCE</scope>
</reference>
<proteinExistence type="predicted"/>
<sequence>MIIILVQFKKYLINYTSKEISIKELMRAGTVLLVKLSGQKLSLKMESAQIAADQ</sequence>
<organism evidence="1">
    <name type="scientific">bioreactor metagenome</name>
    <dbReference type="NCBI Taxonomy" id="1076179"/>
    <lineage>
        <taxon>unclassified sequences</taxon>
        <taxon>metagenomes</taxon>
        <taxon>ecological metagenomes</taxon>
    </lineage>
</organism>
<comment type="caution">
    <text evidence="1">The sequence shown here is derived from an EMBL/GenBank/DDBJ whole genome shotgun (WGS) entry which is preliminary data.</text>
</comment>
<dbReference type="EMBL" id="VSSQ01011893">
    <property type="protein sequence ID" value="MPM47954.1"/>
    <property type="molecule type" value="Genomic_DNA"/>
</dbReference>
<protein>
    <submittedName>
        <fullName evidence="1">Uncharacterized protein</fullName>
    </submittedName>
</protein>